<organism evidence="1">
    <name type="scientific">human gut metagenome</name>
    <dbReference type="NCBI Taxonomy" id="408170"/>
    <lineage>
        <taxon>unclassified sequences</taxon>
        <taxon>metagenomes</taxon>
        <taxon>organismal metagenomes</taxon>
    </lineage>
</organism>
<dbReference type="AlphaFoldDB" id="K1U8G2"/>
<proteinExistence type="predicted"/>
<dbReference type="InterPro" id="IPR036641">
    <property type="entry name" value="HPT_dom_sf"/>
</dbReference>
<evidence type="ECO:0000313" key="1">
    <source>
        <dbReference type="EMBL" id="EKC74545.1"/>
    </source>
</evidence>
<dbReference type="GO" id="GO:0000160">
    <property type="term" value="P:phosphorelay signal transduction system"/>
    <property type="evidence" value="ECO:0007669"/>
    <property type="project" value="InterPro"/>
</dbReference>
<protein>
    <submittedName>
        <fullName evidence="1">Tetracycline resistance element regulator RteA</fullName>
    </submittedName>
</protein>
<comment type="caution">
    <text evidence="1">The sequence shown here is derived from an EMBL/GenBank/DDBJ whole genome shotgun (WGS) entry which is preliminary data.</text>
</comment>
<name>K1U8G2_9ZZZZ</name>
<dbReference type="SUPFAM" id="SSF47226">
    <property type="entry name" value="Histidine-containing phosphotransfer domain, HPT domain"/>
    <property type="match status" value="1"/>
</dbReference>
<gene>
    <name evidence="1" type="ORF">LEA_05671</name>
</gene>
<dbReference type="EMBL" id="AJWY01003697">
    <property type="protein sequence ID" value="EKC74545.1"/>
    <property type="molecule type" value="Genomic_DNA"/>
</dbReference>
<sequence>DLTSLLAYGDKVAMLDKLITETEKDMQAIKEAGAMLDRKALDIQVHRLRSSWAVIRADKPLWELHRLLRMEENCADEEISKAIDAMLAMGNKIVGQAKTRKEDKQ</sequence>
<accession>K1U8G2</accession>
<reference evidence="1" key="1">
    <citation type="journal article" date="2013" name="Environ. Microbiol.">
        <title>Microbiota from the distal guts of lean and obese adolescents exhibit partial functional redundancy besides clear differences in community structure.</title>
        <authorList>
            <person name="Ferrer M."/>
            <person name="Ruiz A."/>
            <person name="Lanza F."/>
            <person name="Haange S.B."/>
            <person name="Oberbach A."/>
            <person name="Till H."/>
            <person name="Bargiela R."/>
            <person name="Campoy C."/>
            <person name="Segura M.T."/>
            <person name="Richter M."/>
            <person name="von Bergen M."/>
            <person name="Seifert J."/>
            <person name="Suarez A."/>
        </authorList>
    </citation>
    <scope>NUCLEOTIDE SEQUENCE</scope>
</reference>
<feature type="non-terminal residue" evidence="1">
    <location>
        <position position="1"/>
    </location>
</feature>